<accession>A0A5A7ND80</accession>
<evidence type="ECO:0000313" key="2">
    <source>
        <dbReference type="EMBL" id="GER05460.1"/>
    </source>
</evidence>
<dbReference type="Proteomes" id="UP000324996">
    <property type="component" value="Unassembled WGS sequence"/>
</dbReference>
<gene>
    <name evidence="2" type="ORF">JCM17846_31420</name>
</gene>
<dbReference type="RefSeq" id="WP_150007426.1">
    <property type="nucleotide sequence ID" value="NZ_BKCN01000025.1"/>
</dbReference>
<dbReference type="AlphaFoldDB" id="A0A5A7ND80"/>
<keyword evidence="3" id="KW-1185">Reference proteome</keyword>
<comment type="caution">
    <text evidence="2">The sequence shown here is derived from an EMBL/GenBank/DDBJ whole genome shotgun (WGS) entry which is preliminary data.</text>
</comment>
<dbReference type="EMBL" id="BKCN01000025">
    <property type="protein sequence ID" value="GER05460.1"/>
    <property type="molecule type" value="Genomic_DNA"/>
</dbReference>
<feature type="region of interest" description="Disordered" evidence="1">
    <location>
        <begin position="1"/>
        <end position="34"/>
    </location>
</feature>
<sequence>MPHQQSEAATDSRPKGSSGTTHKGAPVPIGGRSKDSLSSFAKKILGLLEAGGEYRQAADGSLIMGRHSVPLSLLTRLHRLDHIDLQQGRVRITERGIAYLKRQRAAAQTRDVQERQEAPDRPVDAYRHQHLDVQKAVRMTADGKQHVYVNTAESPLGGCDAGGGAMAAHG</sequence>
<proteinExistence type="predicted"/>
<reference evidence="2 3" key="1">
    <citation type="submission" date="2019-09" db="EMBL/GenBank/DDBJ databases">
        <title>NBRP : Genome information of microbial organism related human and environment.</title>
        <authorList>
            <person name="Hattori M."/>
            <person name="Oshima K."/>
            <person name="Inaba H."/>
            <person name="Suda W."/>
            <person name="Sakamoto M."/>
            <person name="Iino T."/>
            <person name="Kitahara M."/>
            <person name="Oshida Y."/>
            <person name="Iida T."/>
            <person name="Kudo T."/>
            <person name="Itoh T."/>
            <person name="Ohkuma M."/>
        </authorList>
    </citation>
    <scope>NUCLEOTIDE SEQUENCE [LARGE SCALE GENOMIC DNA]</scope>
    <source>
        <strain evidence="2 3">Q-1</strain>
    </source>
</reference>
<evidence type="ECO:0000313" key="3">
    <source>
        <dbReference type="Proteomes" id="UP000324996"/>
    </source>
</evidence>
<organism evidence="2 3">
    <name type="scientific">Iodidimonas nitroreducens</name>
    <dbReference type="NCBI Taxonomy" id="1236968"/>
    <lineage>
        <taxon>Bacteria</taxon>
        <taxon>Pseudomonadati</taxon>
        <taxon>Pseudomonadota</taxon>
        <taxon>Alphaproteobacteria</taxon>
        <taxon>Iodidimonadales</taxon>
        <taxon>Iodidimonadaceae</taxon>
        <taxon>Iodidimonas</taxon>
    </lineage>
</organism>
<feature type="compositionally biased region" description="Polar residues" evidence="1">
    <location>
        <begin position="1"/>
        <end position="21"/>
    </location>
</feature>
<evidence type="ECO:0000256" key="1">
    <source>
        <dbReference type="SAM" id="MobiDB-lite"/>
    </source>
</evidence>
<name>A0A5A7ND80_9PROT</name>
<protein>
    <submittedName>
        <fullName evidence="2">Uncharacterized protein</fullName>
    </submittedName>
</protein>